<accession>A0ABU1IJL8</accession>
<organism evidence="1 2">
    <name type="scientific">Desmospora profundinema</name>
    <dbReference type="NCBI Taxonomy" id="1571184"/>
    <lineage>
        <taxon>Bacteria</taxon>
        <taxon>Bacillati</taxon>
        <taxon>Bacillota</taxon>
        <taxon>Bacilli</taxon>
        <taxon>Bacillales</taxon>
        <taxon>Thermoactinomycetaceae</taxon>
        <taxon>Desmospora</taxon>
    </lineage>
</organism>
<sequence length="50" mass="5545">MGLKASSSSTIPAVRIGSAPEFFRERILPRLNQIDMKVIAYYSIASVVME</sequence>
<dbReference type="RefSeq" id="WP_309862961.1">
    <property type="nucleotide sequence ID" value="NZ_JAVDQG010000002.1"/>
</dbReference>
<protein>
    <submittedName>
        <fullName evidence="1">Uncharacterized protein</fullName>
    </submittedName>
</protein>
<reference evidence="1 2" key="1">
    <citation type="submission" date="2023-07" db="EMBL/GenBank/DDBJ databases">
        <title>Genomic Encyclopedia of Type Strains, Phase IV (KMG-IV): sequencing the most valuable type-strain genomes for metagenomic binning, comparative biology and taxonomic classification.</title>
        <authorList>
            <person name="Goeker M."/>
        </authorList>
    </citation>
    <scope>NUCLEOTIDE SEQUENCE [LARGE SCALE GENOMIC DNA]</scope>
    <source>
        <strain evidence="1 2">DSM 45903</strain>
    </source>
</reference>
<keyword evidence="2" id="KW-1185">Reference proteome</keyword>
<dbReference type="EMBL" id="JAVDQG010000002">
    <property type="protein sequence ID" value="MDR6224948.1"/>
    <property type="molecule type" value="Genomic_DNA"/>
</dbReference>
<proteinExistence type="predicted"/>
<evidence type="ECO:0000313" key="2">
    <source>
        <dbReference type="Proteomes" id="UP001185012"/>
    </source>
</evidence>
<gene>
    <name evidence="1" type="ORF">JOE21_000939</name>
</gene>
<dbReference type="Proteomes" id="UP001185012">
    <property type="component" value="Unassembled WGS sequence"/>
</dbReference>
<evidence type="ECO:0000313" key="1">
    <source>
        <dbReference type="EMBL" id="MDR6224948.1"/>
    </source>
</evidence>
<name>A0ABU1IJL8_9BACL</name>
<comment type="caution">
    <text evidence="1">The sequence shown here is derived from an EMBL/GenBank/DDBJ whole genome shotgun (WGS) entry which is preliminary data.</text>
</comment>